<evidence type="ECO:0000256" key="1">
    <source>
        <dbReference type="ARBA" id="ARBA00010052"/>
    </source>
</evidence>
<evidence type="ECO:0000256" key="8">
    <source>
        <dbReference type="SAM" id="SignalP"/>
    </source>
</evidence>
<feature type="region of interest" description="Disordered" evidence="7">
    <location>
        <begin position="174"/>
        <end position="333"/>
    </location>
</feature>
<dbReference type="AlphaFoldDB" id="A0A3R7A1Q5"/>
<name>A0A3R7A1Q5_9STRA</name>
<feature type="chain" id="PRO_5018544843" description="Apple domain-containing protein" evidence="8">
    <location>
        <begin position="26"/>
        <end position="485"/>
    </location>
</feature>
<evidence type="ECO:0000256" key="3">
    <source>
        <dbReference type="ARBA" id="ARBA00022723"/>
    </source>
</evidence>
<keyword evidence="8" id="KW-0732">Signal</keyword>
<keyword evidence="2" id="KW-0540">Nuclease</keyword>
<dbReference type="InterPro" id="IPR044925">
    <property type="entry name" value="His-Me_finger_sf"/>
</dbReference>
<comment type="caution">
    <text evidence="10">The sequence shown here is derived from an EMBL/GenBank/DDBJ whole genome shotgun (WGS) entry which is preliminary data.</text>
</comment>
<evidence type="ECO:0000313" key="10">
    <source>
        <dbReference type="EMBL" id="RHY18968.1"/>
    </source>
</evidence>
<dbReference type="SUPFAM" id="SSF54060">
    <property type="entry name" value="His-Me finger endonucleases"/>
    <property type="match status" value="1"/>
</dbReference>
<dbReference type="Proteomes" id="UP000285060">
    <property type="component" value="Unassembled WGS sequence"/>
</dbReference>
<dbReference type="CDD" id="cd01100">
    <property type="entry name" value="APPLE_Factor_XI_like"/>
    <property type="match status" value="2"/>
</dbReference>
<dbReference type="PANTHER" id="PTHR36489">
    <property type="entry name" value="PROTEIN-COUPLED RECEPTOR GPR1, PUTATIVE-RELATED"/>
    <property type="match status" value="1"/>
</dbReference>
<dbReference type="InterPro" id="IPR018524">
    <property type="entry name" value="DNA/RNA_endonuclease_AS"/>
</dbReference>
<dbReference type="SUPFAM" id="SSF57414">
    <property type="entry name" value="Hairpin loop containing domain-like"/>
    <property type="match status" value="1"/>
</dbReference>
<evidence type="ECO:0000256" key="5">
    <source>
        <dbReference type="ARBA" id="ARBA00022759"/>
    </source>
</evidence>
<keyword evidence="11" id="KW-1185">Reference proteome</keyword>
<feature type="compositionally biased region" description="Pro residues" evidence="7">
    <location>
        <begin position="174"/>
        <end position="214"/>
    </location>
</feature>
<dbReference type="GO" id="GO:0006508">
    <property type="term" value="P:proteolysis"/>
    <property type="evidence" value="ECO:0007669"/>
    <property type="project" value="InterPro"/>
</dbReference>
<organism evidence="10 11">
    <name type="scientific">Aphanomyces invadans</name>
    <dbReference type="NCBI Taxonomy" id="157072"/>
    <lineage>
        <taxon>Eukaryota</taxon>
        <taxon>Sar</taxon>
        <taxon>Stramenopiles</taxon>
        <taxon>Oomycota</taxon>
        <taxon>Saprolegniomycetes</taxon>
        <taxon>Saprolegniales</taxon>
        <taxon>Verrucalvaceae</taxon>
        <taxon>Aphanomyces</taxon>
    </lineage>
</organism>
<sequence>MVSLLRVGATAAVLVVCLVSGQTCSVQWNVDFVGHDISTSKRSSPFDCCGDCRNTPKCKAYNWFDGICYLKSAQGATIRLFGGVSGVLDKSTAPTTTVPGDGKCSIQLNVDFVGKDIRTTFQADPTYCCADCQATKGCKAYNWFDGVCYLKYEKRHSFPLPGGVSGVLSVVPPTSKPTPAPTAKPTPAPTAKPTPAPTAKPTPAPTAKPTPAPTTAPTLSPTSAPTSAPTHAPTDAPTSAPTSAPTVAPTSAPTSAPTHAPTDAPTSAPTSAPTDAPTSAPTSAPTDAPTDAPTSAPTSAPTDAPTSAPTVAPTTGPTLAPNPSSTVSPTPVPTASVPLAENFYIHHDGYSLLFNCARRTADRWNYTLGKEKGDPTRPSAFYFDPDVSKDCQQKSVQTYPSTASSGTSYDRGHLVASAHMTDSVEQRRQSHYMTNIAPQVASFNRGIWEKTEGIEACHRDLQPLSTWGGLIYTDASNDYFLESHG</sequence>
<keyword evidence="4" id="KW-0677">Repeat</keyword>
<dbReference type="GO" id="GO:0005576">
    <property type="term" value="C:extracellular region"/>
    <property type="evidence" value="ECO:0007669"/>
    <property type="project" value="InterPro"/>
</dbReference>
<dbReference type="InterPro" id="IPR001604">
    <property type="entry name" value="Endo_G_ENPP1-like_dom"/>
</dbReference>
<feature type="signal peptide" evidence="8">
    <location>
        <begin position="1"/>
        <end position="25"/>
    </location>
</feature>
<feature type="domain" description="Apple" evidence="9">
    <location>
        <begin position="104"/>
        <end position="170"/>
    </location>
</feature>
<feature type="non-terminal residue" evidence="10">
    <location>
        <position position="485"/>
    </location>
</feature>
<dbReference type="GO" id="GO:0003676">
    <property type="term" value="F:nucleic acid binding"/>
    <property type="evidence" value="ECO:0007669"/>
    <property type="project" value="InterPro"/>
</dbReference>
<feature type="domain" description="Apple" evidence="9">
    <location>
        <begin position="24"/>
        <end position="86"/>
    </location>
</feature>
<evidence type="ECO:0000256" key="7">
    <source>
        <dbReference type="SAM" id="MobiDB-lite"/>
    </source>
</evidence>
<comment type="similarity">
    <text evidence="1">Belongs to the DNA/RNA non-specific endonuclease family.</text>
</comment>
<evidence type="ECO:0000256" key="2">
    <source>
        <dbReference type="ARBA" id="ARBA00022722"/>
    </source>
</evidence>
<keyword evidence="5" id="KW-0255">Endonuclease</keyword>
<protein>
    <recommendedName>
        <fullName evidence="9">Apple domain-containing protein</fullName>
    </recommendedName>
</protein>
<accession>A0A3R7A1Q5</accession>
<dbReference type="VEuPathDB" id="FungiDB:H310_15027"/>
<dbReference type="InterPro" id="IPR003609">
    <property type="entry name" value="Pan_app"/>
</dbReference>
<dbReference type="GO" id="GO:0016787">
    <property type="term" value="F:hydrolase activity"/>
    <property type="evidence" value="ECO:0007669"/>
    <property type="project" value="InterPro"/>
</dbReference>
<dbReference type="PROSITE" id="PS01070">
    <property type="entry name" value="NUCLEASE_NON_SPEC"/>
    <property type="match status" value="1"/>
</dbReference>
<dbReference type="Pfam" id="PF01223">
    <property type="entry name" value="Endonuclease_NS"/>
    <property type="match status" value="1"/>
</dbReference>
<evidence type="ECO:0000259" key="9">
    <source>
        <dbReference type="SMART" id="SM00223"/>
    </source>
</evidence>
<reference evidence="10 11" key="1">
    <citation type="submission" date="2018-08" db="EMBL/GenBank/DDBJ databases">
        <title>Aphanomyces genome sequencing and annotation.</title>
        <authorList>
            <person name="Minardi D."/>
            <person name="Oidtmann B."/>
            <person name="Van Der Giezen M."/>
            <person name="Studholme D.J."/>
        </authorList>
    </citation>
    <scope>NUCLEOTIDE SEQUENCE [LARGE SCALE GENOMIC DNA]</scope>
    <source>
        <strain evidence="10 11">NJM0002</strain>
    </source>
</reference>
<proteinExistence type="inferred from homology"/>
<dbReference type="SMART" id="SM00223">
    <property type="entry name" value="APPLE"/>
    <property type="match status" value="2"/>
</dbReference>
<dbReference type="InterPro" id="IPR044929">
    <property type="entry name" value="DNA/RNA_non-sp_Endonuclease_sf"/>
</dbReference>
<dbReference type="PANTHER" id="PTHR36489:SF2">
    <property type="entry name" value="APPLE DOMAIN-CONTAINING PROTEIN"/>
    <property type="match status" value="1"/>
</dbReference>
<dbReference type="InterPro" id="IPR000177">
    <property type="entry name" value="Apple"/>
</dbReference>
<feature type="compositionally biased region" description="Low complexity" evidence="7">
    <location>
        <begin position="215"/>
        <end position="333"/>
    </location>
</feature>
<dbReference type="GO" id="GO:0004519">
    <property type="term" value="F:endonuclease activity"/>
    <property type="evidence" value="ECO:0007669"/>
    <property type="project" value="UniProtKB-KW"/>
</dbReference>
<evidence type="ECO:0000313" key="11">
    <source>
        <dbReference type="Proteomes" id="UP000285060"/>
    </source>
</evidence>
<evidence type="ECO:0000256" key="4">
    <source>
        <dbReference type="ARBA" id="ARBA00022737"/>
    </source>
</evidence>
<evidence type="ECO:0000256" key="6">
    <source>
        <dbReference type="ARBA" id="ARBA00023157"/>
    </source>
</evidence>
<keyword evidence="6" id="KW-1015">Disulfide bond</keyword>
<dbReference type="EMBL" id="QUSY01003039">
    <property type="protein sequence ID" value="RHY18968.1"/>
    <property type="molecule type" value="Genomic_DNA"/>
</dbReference>
<dbReference type="Gene3D" id="3.50.4.10">
    <property type="entry name" value="Hepatocyte Growth Factor"/>
    <property type="match status" value="2"/>
</dbReference>
<keyword evidence="5" id="KW-0378">Hydrolase</keyword>
<dbReference type="GO" id="GO:0046872">
    <property type="term" value="F:metal ion binding"/>
    <property type="evidence" value="ECO:0007669"/>
    <property type="project" value="UniProtKB-KW"/>
</dbReference>
<dbReference type="Pfam" id="PF14295">
    <property type="entry name" value="PAN_4"/>
    <property type="match status" value="1"/>
</dbReference>
<keyword evidence="3" id="KW-0479">Metal-binding</keyword>
<dbReference type="Gene3D" id="3.40.570.10">
    <property type="entry name" value="Extracellular Endonuclease, subunit A"/>
    <property type="match status" value="1"/>
</dbReference>
<gene>
    <name evidence="10" type="ORF">DYB32_010303</name>
</gene>
<dbReference type="VEuPathDB" id="FungiDB:H310_02488"/>
<dbReference type="Pfam" id="PF00024">
    <property type="entry name" value="PAN_1"/>
    <property type="match status" value="1"/>
</dbReference>